<accession>A0ABZ3IJM4</accession>
<keyword evidence="2" id="KW-1185">Reference proteome</keyword>
<evidence type="ECO:0008006" key="3">
    <source>
        <dbReference type="Google" id="ProtNLM"/>
    </source>
</evidence>
<dbReference type="EMBL" id="CP155573">
    <property type="protein sequence ID" value="XFO65869.1"/>
    <property type="molecule type" value="Genomic_DNA"/>
</dbReference>
<proteinExistence type="predicted"/>
<dbReference type="Proteomes" id="UP000216752">
    <property type="component" value="Chromosome"/>
</dbReference>
<evidence type="ECO:0000313" key="2">
    <source>
        <dbReference type="Proteomes" id="UP000216752"/>
    </source>
</evidence>
<gene>
    <name evidence="1" type="ORF">SPSIL_020160</name>
</gene>
<organism evidence="1 2">
    <name type="scientific">Sporomusa silvacetica DSM 10669</name>
    <dbReference type="NCBI Taxonomy" id="1123289"/>
    <lineage>
        <taxon>Bacteria</taxon>
        <taxon>Bacillati</taxon>
        <taxon>Bacillota</taxon>
        <taxon>Negativicutes</taxon>
        <taxon>Selenomonadales</taxon>
        <taxon>Sporomusaceae</taxon>
        <taxon>Sporomusa</taxon>
    </lineage>
</organism>
<protein>
    <recommendedName>
        <fullName evidence="3">HTH cro/C1-type domain-containing protein</fullName>
    </recommendedName>
</protein>
<evidence type="ECO:0000313" key="1">
    <source>
        <dbReference type="EMBL" id="XFO65869.1"/>
    </source>
</evidence>
<name>A0ABZ3IJM4_9FIRM</name>
<dbReference type="RefSeq" id="WP_169717766.1">
    <property type="nucleotide sequence ID" value="NZ_CP155573.1"/>
</dbReference>
<sequence>MTLGEILTGKEKLSILDYVMKYSKTMTVQAMIDLCNLYGISPAQLFTAEYIER</sequence>
<reference evidence="1" key="1">
    <citation type="submission" date="2024-05" db="EMBL/GenBank/DDBJ databases">
        <title>Isolation and characterization of Sporomusa carbonis sp. nov., a carboxydotrophic hydrogenogen in the genus of Sporomusa isolated from a charcoal burning pile.</title>
        <authorList>
            <person name="Boeer T."/>
            <person name="Rosenbaum F."/>
            <person name="Eysell L."/>
            <person name="Mueller V."/>
            <person name="Daniel R."/>
            <person name="Poehlein A."/>
        </authorList>
    </citation>
    <scope>NUCLEOTIDE SEQUENCE [LARGE SCALE GENOMIC DNA]</scope>
    <source>
        <strain evidence="1">DSM 10669</strain>
    </source>
</reference>